<dbReference type="OrthoDB" id="5383526at2759"/>
<dbReference type="Proteomes" id="UP000799291">
    <property type="component" value="Unassembled WGS sequence"/>
</dbReference>
<dbReference type="EMBL" id="MU005581">
    <property type="protein sequence ID" value="KAF2684528.1"/>
    <property type="molecule type" value="Genomic_DNA"/>
</dbReference>
<sequence>MQYLSIFLGLLATVSAIDVRSYGSGDCTGASNGCGGLNPNGYSANGDNRCGTLRAVESIGGANFACLRRSDWFSGAGWNFRSRLAARETSSQKADMVILEDGNKYTLEGMEDAMLIEMIQLAMNGTITADIPADFKKFEIEE</sequence>
<evidence type="ECO:0000256" key="1">
    <source>
        <dbReference type="SAM" id="SignalP"/>
    </source>
</evidence>
<organism evidence="2 3">
    <name type="scientific">Lentithecium fluviatile CBS 122367</name>
    <dbReference type="NCBI Taxonomy" id="1168545"/>
    <lineage>
        <taxon>Eukaryota</taxon>
        <taxon>Fungi</taxon>
        <taxon>Dikarya</taxon>
        <taxon>Ascomycota</taxon>
        <taxon>Pezizomycotina</taxon>
        <taxon>Dothideomycetes</taxon>
        <taxon>Pleosporomycetidae</taxon>
        <taxon>Pleosporales</taxon>
        <taxon>Massarineae</taxon>
        <taxon>Lentitheciaceae</taxon>
        <taxon>Lentithecium</taxon>
    </lineage>
</organism>
<feature type="chain" id="PRO_5026152059" evidence="1">
    <location>
        <begin position="17"/>
        <end position="142"/>
    </location>
</feature>
<name>A0A6G1J294_9PLEO</name>
<accession>A0A6G1J294</accession>
<gene>
    <name evidence="2" type="ORF">K458DRAFT_404134</name>
</gene>
<dbReference type="AlphaFoldDB" id="A0A6G1J294"/>
<keyword evidence="3" id="KW-1185">Reference proteome</keyword>
<evidence type="ECO:0000313" key="3">
    <source>
        <dbReference type="Proteomes" id="UP000799291"/>
    </source>
</evidence>
<evidence type="ECO:0000313" key="2">
    <source>
        <dbReference type="EMBL" id="KAF2684528.1"/>
    </source>
</evidence>
<reference evidence="2" key="1">
    <citation type="journal article" date="2020" name="Stud. Mycol.">
        <title>101 Dothideomycetes genomes: a test case for predicting lifestyles and emergence of pathogens.</title>
        <authorList>
            <person name="Haridas S."/>
            <person name="Albert R."/>
            <person name="Binder M."/>
            <person name="Bloem J."/>
            <person name="Labutti K."/>
            <person name="Salamov A."/>
            <person name="Andreopoulos B."/>
            <person name="Baker S."/>
            <person name="Barry K."/>
            <person name="Bills G."/>
            <person name="Bluhm B."/>
            <person name="Cannon C."/>
            <person name="Castanera R."/>
            <person name="Culley D."/>
            <person name="Daum C."/>
            <person name="Ezra D."/>
            <person name="Gonzalez J."/>
            <person name="Henrissat B."/>
            <person name="Kuo A."/>
            <person name="Liang C."/>
            <person name="Lipzen A."/>
            <person name="Lutzoni F."/>
            <person name="Magnuson J."/>
            <person name="Mondo S."/>
            <person name="Nolan M."/>
            <person name="Ohm R."/>
            <person name="Pangilinan J."/>
            <person name="Park H.-J."/>
            <person name="Ramirez L."/>
            <person name="Alfaro M."/>
            <person name="Sun H."/>
            <person name="Tritt A."/>
            <person name="Yoshinaga Y."/>
            <person name="Zwiers L.-H."/>
            <person name="Turgeon B."/>
            <person name="Goodwin S."/>
            <person name="Spatafora J."/>
            <person name="Crous P."/>
            <person name="Grigoriev I."/>
        </authorList>
    </citation>
    <scope>NUCLEOTIDE SEQUENCE</scope>
    <source>
        <strain evidence="2">CBS 122367</strain>
    </source>
</reference>
<keyword evidence="1" id="KW-0732">Signal</keyword>
<feature type="signal peptide" evidence="1">
    <location>
        <begin position="1"/>
        <end position="16"/>
    </location>
</feature>
<protein>
    <submittedName>
        <fullName evidence="2">Uncharacterized protein</fullName>
    </submittedName>
</protein>
<proteinExistence type="predicted"/>